<dbReference type="Proteomes" id="UP001145114">
    <property type="component" value="Unassembled WGS sequence"/>
</dbReference>
<sequence>MVFCPFCCNLLLIQPRATNEGEYAFVCQTCPYLCPASRVPPKINRLKPKEVDDIFGGPEAWQNADSTKAVCPKCGHDRAYYMQLQIRSADEPMTMFYRCCNAECSNS</sequence>
<proteinExistence type="predicted"/>
<dbReference type="EMBL" id="JAMZIH010006423">
    <property type="protein sequence ID" value="KAJ1673938.1"/>
    <property type="molecule type" value="Genomic_DNA"/>
</dbReference>
<reference evidence="1" key="1">
    <citation type="submission" date="2022-06" db="EMBL/GenBank/DDBJ databases">
        <title>Phylogenomic reconstructions and comparative analyses of Kickxellomycotina fungi.</title>
        <authorList>
            <person name="Reynolds N.K."/>
            <person name="Stajich J.E."/>
            <person name="Barry K."/>
            <person name="Grigoriev I.V."/>
            <person name="Crous P."/>
            <person name="Smith M.E."/>
        </authorList>
    </citation>
    <scope>NUCLEOTIDE SEQUENCE</scope>
    <source>
        <strain evidence="1">RSA 2271</strain>
    </source>
</reference>
<evidence type="ECO:0000313" key="2">
    <source>
        <dbReference type="Proteomes" id="UP001145114"/>
    </source>
</evidence>
<name>A0ACC1HDZ2_9FUNG</name>
<feature type="non-terminal residue" evidence="1">
    <location>
        <position position="107"/>
    </location>
</feature>
<organism evidence="1 2">
    <name type="scientific">Spiromyces aspiralis</name>
    <dbReference type="NCBI Taxonomy" id="68401"/>
    <lineage>
        <taxon>Eukaryota</taxon>
        <taxon>Fungi</taxon>
        <taxon>Fungi incertae sedis</taxon>
        <taxon>Zoopagomycota</taxon>
        <taxon>Kickxellomycotina</taxon>
        <taxon>Kickxellomycetes</taxon>
        <taxon>Kickxellales</taxon>
        <taxon>Kickxellaceae</taxon>
        <taxon>Spiromyces</taxon>
    </lineage>
</organism>
<accession>A0ACC1HDZ2</accession>
<keyword evidence="2" id="KW-1185">Reference proteome</keyword>
<evidence type="ECO:0000313" key="1">
    <source>
        <dbReference type="EMBL" id="KAJ1673938.1"/>
    </source>
</evidence>
<comment type="caution">
    <text evidence="1">The sequence shown here is derived from an EMBL/GenBank/DDBJ whole genome shotgun (WGS) entry which is preliminary data.</text>
</comment>
<protein>
    <submittedName>
        <fullName evidence="1">RNA polymerase III C11 subunit</fullName>
    </submittedName>
</protein>
<gene>
    <name evidence="1" type="primary">RPC11</name>
    <name evidence="1" type="ORF">EV182_004285</name>
</gene>